<organism evidence="2 3">
    <name type="scientific">Stratiformator vulcanicus</name>
    <dbReference type="NCBI Taxonomy" id="2527980"/>
    <lineage>
        <taxon>Bacteria</taxon>
        <taxon>Pseudomonadati</taxon>
        <taxon>Planctomycetota</taxon>
        <taxon>Planctomycetia</taxon>
        <taxon>Planctomycetales</taxon>
        <taxon>Planctomycetaceae</taxon>
        <taxon>Stratiformator</taxon>
    </lineage>
</organism>
<keyword evidence="3" id="KW-1185">Reference proteome</keyword>
<evidence type="ECO:0000313" key="3">
    <source>
        <dbReference type="Proteomes" id="UP000317318"/>
    </source>
</evidence>
<evidence type="ECO:0000313" key="2">
    <source>
        <dbReference type="EMBL" id="QDT38605.1"/>
    </source>
</evidence>
<gene>
    <name evidence="2" type="ORF">Pan189_30000</name>
</gene>
<dbReference type="AlphaFoldDB" id="A0A517R3Z2"/>
<protein>
    <submittedName>
        <fullName evidence="2">Uncharacterized protein</fullName>
    </submittedName>
</protein>
<feature type="region of interest" description="Disordered" evidence="1">
    <location>
        <begin position="11"/>
        <end position="45"/>
    </location>
</feature>
<name>A0A517R3Z2_9PLAN</name>
<feature type="compositionally biased region" description="Pro residues" evidence="1">
    <location>
        <begin position="29"/>
        <end position="38"/>
    </location>
</feature>
<accession>A0A517R3Z2</accession>
<reference evidence="2 3" key="1">
    <citation type="submission" date="2019-02" db="EMBL/GenBank/DDBJ databases">
        <title>Deep-cultivation of Planctomycetes and their phenomic and genomic characterization uncovers novel biology.</title>
        <authorList>
            <person name="Wiegand S."/>
            <person name="Jogler M."/>
            <person name="Boedeker C."/>
            <person name="Pinto D."/>
            <person name="Vollmers J."/>
            <person name="Rivas-Marin E."/>
            <person name="Kohn T."/>
            <person name="Peeters S.H."/>
            <person name="Heuer A."/>
            <person name="Rast P."/>
            <person name="Oberbeckmann S."/>
            <person name="Bunk B."/>
            <person name="Jeske O."/>
            <person name="Meyerdierks A."/>
            <person name="Storesund J.E."/>
            <person name="Kallscheuer N."/>
            <person name="Luecker S."/>
            <person name="Lage O.M."/>
            <person name="Pohl T."/>
            <person name="Merkel B.J."/>
            <person name="Hornburger P."/>
            <person name="Mueller R.-W."/>
            <person name="Bruemmer F."/>
            <person name="Labrenz M."/>
            <person name="Spormann A.M."/>
            <person name="Op den Camp H."/>
            <person name="Overmann J."/>
            <person name="Amann R."/>
            <person name="Jetten M.S.M."/>
            <person name="Mascher T."/>
            <person name="Medema M.H."/>
            <person name="Devos D.P."/>
            <person name="Kaster A.-K."/>
            <person name="Ovreas L."/>
            <person name="Rohde M."/>
            <person name="Galperin M.Y."/>
            <person name="Jogler C."/>
        </authorList>
    </citation>
    <scope>NUCLEOTIDE SEQUENCE [LARGE SCALE GENOMIC DNA]</scope>
    <source>
        <strain evidence="2 3">Pan189</strain>
    </source>
</reference>
<dbReference type="KEGG" id="svp:Pan189_30000"/>
<evidence type="ECO:0000256" key="1">
    <source>
        <dbReference type="SAM" id="MobiDB-lite"/>
    </source>
</evidence>
<sequence>MRPLLRFDFAPGHQPEAQARDSALDPVLPKEPSPPPVPCSRCGLVKPSRSTARSFSRKLYIVPHERLMLGHLRPHLELTEYSDCWRNDIKI</sequence>
<dbReference type="EMBL" id="CP036268">
    <property type="protein sequence ID" value="QDT38605.1"/>
    <property type="molecule type" value="Genomic_DNA"/>
</dbReference>
<proteinExistence type="predicted"/>
<dbReference type="Proteomes" id="UP000317318">
    <property type="component" value="Chromosome"/>
</dbReference>